<organism evidence="3 4">
    <name type="scientific">Virgibacillus necropolis</name>
    <dbReference type="NCBI Taxonomy" id="163877"/>
    <lineage>
        <taxon>Bacteria</taxon>
        <taxon>Bacillati</taxon>
        <taxon>Bacillota</taxon>
        <taxon>Bacilli</taxon>
        <taxon>Bacillales</taxon>
        <taxon>Bacillaceae</taxon>
        <taxon>Virgibacillus</taxon>
    </lineage>
</organism>
<keyword evidence="4" id="KW-1185">Reference proteome</keyword>
<evidence type="ECO:0000256" key="1">
    <source>
        <dbReference type="SAM" id="Phobius"/>
    </source>
</evidence>
<evidence type="ECO:0000259" key="2">
    <source>
        <dbReference type="Pfam" id="PF25842"/>
    </source>
</evidence>
<reference evidence="3 4" key="1">
    <citation type="journal article" date="2003" name="Int. J. Syst. Evol. Microbiol.">
        <title>Virgibacillus carmonensis sp. nov., Virgibacillus necropolis sp. nov. and Virgibacillus picturae sp. nov., three novel species isolated from deteriorated mural paintings, transfer of the species of the genus salibacillus to Virgibacillus, as Virgibacillus marismortui comb. nov. and Virgibacillus salexigens comb. nov., and emended description of the genus Virgibacillus.</title>
        <authorList>
            <person name="Heyrman J."/>
            <person name="Logan N.A."/>
            <person name="Busse H.J."/>
            <person name="Balcaen A."/>
            <person name="Lebbe L."/>
            <person name="Rodriguez-Diaz M."/>
            <person name="Swings J."/>
            <person name="De Vos P."/>
        </authorList>
    </citation>
    <scope>NUCLEOTIDE SEQUENCE [LARGE SCALE GENOMIC DNA]</scope>
    <source>
        <strain evidence="3 4">LMG 19488</strain>
    </source>
</reference>
<dbReference type="EMBL" id="CP022437">
    <property type="protein sequence ID" value="ASN06039.1"/>
    <property type="molecule type" value="Genomic_DNA"/>
</dbReference>
<keyword evidence="1" id="KW-1133">Transmembrane helix</keyword>
<gene>
    <name evidence="3" type="ORF">CFK40_13940</name>
</gene>
<dbReference type="InterPro" id="IPR012340">
    <property type="entry name" value="NA-bd_OB-fold"/>
</dbReference>
<evidence type="ECO:0000313" key="4">
    <source>
        <dbReference type="Proteomes" id="UP000204391"/>
    </source>
</evidence>
<keyword evidence="1" id="KW-0812">Transmembrane</keyword>
<proteinExistence type="predicted"/>
<name>A0A221MEP2_9BACI</name>
<dbReference type="AlphaFoldDB" id="A0A221MEP2"/>
<sequence length="181" mass="19604">MTLFGTPIETIYIILLIVAGSLTILYIFFGDILEGIGEFSSFLHPALILAFITLFSATGYVLEVLTSLSSLLIIVISIFTAFILDALLNLFVLIPMSSAEESLSYTEESLKGRVGKIIISIPENGFGEIIIPSKSGMISKPSASYENLAIAEGKQVLVLDVVKGVLYVVPYDDDLDTENTD</sequence>
<keyword evidence="1" id="KW-0472">Membrane</keyword>
<dbReference type="RefSeq" id="WP_089532886.1">
    <property type="nucleotide sequence ID" value="NZ_CP022437.1"/>
</dbReference>
<feature type="transmembrane region" description="Helical" evidence="1">
    <location>
        <begin position="42"/>
        <end position="62"/>
    </location>
</feature>
<dbReference type="InterPro" id="IPR058653">
    <property type="entry name" value="NfeD2_TM"/>
</dbReference>
<protein>
    <recommendedName>
        <fullName evidence="2">Membrane protein NfeD2 N-terminal transmembrane domain-containing protein</fullName>
    </recommendedName>
</protein>
<dbReference type="Proteomes" id="UP000204391">
    <property type="component" value="Chromosome"/>
</dbReference>
<dbReference type="Gene3D" id="2.40.50.140">
    <property type="entry name" value="Nucleic acid-binding proteins"/>
    <property type="match status" value="1"/>
</dbReference>
<feature type="transmembrane region" description="Helical" evidence="1">
    <location>
        <begin position="68"/>
        <end position="94"/>
    </location>
</feature>
<dbReference type="KEGG" id="vne:CFK40_13940"/>
<accession>A0A221MEP2</accession>
<dbReference type="OrthoDB" id="1683445at2"/>
<feature type="transmembrane region" description="Helical" evidence="1">
    <location>
        <begin position="12"/>
        <end position="30"/>
    </location>
</feature>
<dbReference type="Pfam" id="PF25842">
    <property type="entry name" value="NfeD_TM"/>
    <property type="match status" value="1"/>
</dbReference>
<evidence type="ECO:0000313" key="3">
    <source>
        <dbReference type="EMBL" id="ASN06039.1"/>
    </source>
</evidence>
<feature type="domain" description="Membrane protein NfeD2 N-terminal transmembrane" evidence="2">
    <location>
        <begin position="1"/>
        <end position="101"/>
    </location>
</feature>